<feature type="coiled-coil region" evidence="9">
    <location>
        <begin position="602"/>
        <end position="696"/>
    </location>
</feature>
<feature type="region of interest" description="Disordered" evidence="10">
    <location>
        <begin position="476"/>
        <end position="525"/>
    </location>
</feature>
<dbReference type="Pfam" id="PF10205">
    <property type="entry name" value="KLRAQ"/>
    <property type="match status" value="1"/>
</dbReference>
<evidence type="ECO:0000256" key="2">
    <source>
        <dbReference type="ARBA" id="ARBA00020102"/>
    </source>
</evidence>
<dbReference type="InterPro" id="IPR040024">
    <property type="entry name" value="PPP1R21"/>
</dbReference>
<evidence type="ECO:0000256" key="10">
    <source>
        <dbReference type="SAM" id="MobiDB-lite"/>
    </source>
</evidence>
<organism evidence="12 13">
    <name type="scientific">Steinernema carpocapsae</name>
    <name type="common">Entomopathogenic nematode</name>
    <dbReference type="NCBI Taxonomy" id="34508"/>
    <lineage>
        <taxon>Eukaryota</taxon>
        <taxon>Metazoa</taxon>
        <taxon>Ecdysozoa</taxon>
        <taxon>Nematoda</taxon>
        <taxon>Chromadorea</taxon>
        <taxon>Rhabditida</taxon>
        <taxon>Tylenchina</taxon>
        <taxon>Panagrolaimomorpha</taxon>
        <taxon>Strongyloidoidea</taxon>
        <taxon>Steinernematidae</taxon>
        <taxon>Steinernema</taxon>
    </lineage>
</organism>
<dbReference type="SMART" id="SM01254">
    <property type="entry name" value="KLRAQ"/>
    <property type="match status" value="1"/>
</dbReference>
<evidence type="ECO:0000256" key="5">
    <source>
        <dbReference type="ARBA" id="ARBA00023054"/>
    </source>
</evidence>
<name>A0A4U5NYW7_STECR</name>
<dbReference type="PANTHER" id="PTHR21448:SF0">
    <property type="entry name" value="PROTEIN PHOSPHATASE 1 REGULATORY SUBUNIT 21"/>
    <property type="match status" value="1"/>
</dbReference>
<dbReference type="GO" id="GO:0003723">
    <property type="term" value="F:RNA binding"/>
    <property type="evidence" value="ECO:0007669"/>
    <property type="project" value="UniProtKB-KW"/>
</dbReference>
<reference evidence="12 13" key="1">
    <citation type="journal article" date="2015" name="Genome Biol.">
        <title>Comparative genomics of Steinernema reveals deeply conserved gene regulatory networks.</title>
        <authorList>
            <person name="Dillman A.R."/>
            <person name="Macchietto M."/>
            <person name="Porter C.F."/>
            <person name="Rogers A."/>
            <person name="Williams B."/>
            <person name="Antoshechkin I."/>
            <person name="Lee M.M."/>
            <person name="Goodwin Z."/>
            <person name="Lu X."/>
            <person name="Lewis E.E."/>
            <person name="Goodrich-Blair H."/>
            <person name="Stock S.P."/>
            <person name="Adams B.J."/>
            <person name="Sternberg P.W."/>
            <person name="Mortazavi A."/>
        </authorList>
    </citation>
    <scope>NUCLEOTIDE SEQUENCE [LARGE SCALE GENOMIC DNA]</scope>
    <source>
        <strain evidence="12 13">ALL</strain>
    </source>
</reference>
<dbReference type="InterPro" id="IPR019343">
    <property type="entry name" value="PPP1R21_N"/>
</dbReference>
<dbReference type="Pfam" id="PF21636">
    <property type="entry name" value="PPP1R21_C"/>
    <property type="match status" value="1"/>
</dbReference>
<dbReference type="InterPro" id="IPR019348">
    <property type="entry name" value="PPP1R21_six_helix"/>
</dbReference>
<dbReference type="STRING" id="34508.A0A4U5NYW7"/>
<comment type="caution">
    <text evidence="12">The sequence shown here is derived from an EMBL/GenBank/DDBJ whole genome shotgun (WGS) entry which is preliminary data.</text>
</comment>
<comment type="subcellular location">
    <subcellularLocation>
        <location evidence="1">Early endosome</location>
    </subcellularLocation>
</comment>
<evidence type="ECO:0000313" key="13">
    <source>
        <dbReference type="Proteomes" id="UP000298663"/>
    </source>
</evidence>
<evidence type="ECO:0000256" key="7">
    <source>
        <dbReference type="ARBA" id="ARBA00031617"/>
    </source>
</evidence>
<dbReference type="Pfam" id="PF10212">
    <property type="entry name" value="PPP1R21_helical"/>
    <property type="match status" value="1"/>
</dbReference>
<gene>
    <name evidence="12" type="ORF">L596_012831</name>
</gene>
<feature type="compositionally biased region" description="Low complexity" evidence="10">
    <location>
        <begin position="508"/>
        <end position="520"/>
    </location>
</feature>
<dbReference type="GO" id="GO:0016020">
    <property type="term" value="C:membrane"/>
    <property type="evidence" value="ECO:0007669"/>
    <property type="project" value="TreeGrafter"/>
</dbReference>
<evidence type="ECO:0000256" key="8">
    <source>
        <dbReference type="ARBA" id="ARBA00044824"/>
    </source>
</evidence>
<feature type="domain" description="Protein phosphatase 1 regulatory subunit 21 N-terminal" evidence="11">
    <location>
        <begin position="15"/>
        <end position="122"/>
    </location>
</feature>
<dbReference type="InterPro" id="IPR049372">
    <property type="entry name" value="PPP1R21_C"/>
</dbReference>
<dbReference type="AlphaFoldDB" id="A0A4U5NYW7"/>
<reference evidence="12 13" key="2">
    <citation type="journal article" date="2019" name="G3 (Bethesda)">
        <title>Hybrid Assembly of the Genome of the Entomopathogenic Nematode Steinernema carpocapsae Identifies the X-Chromosome.</title>
        <authorList>
            <person name="Serra L."/>
            <person name="Macchietto M."/>
            <person name="Macias-Munoz A."/>
            <person name="McGill C.J."/>
            <person name="Rodriguez I.M."/>
            <person name="Rodriguez B."/>
            <person name="Murad R."/>
            <person name="Mortazavi A."/>
        </authorList>
    </citation>
    <scope>NUCLEOTIDE SEQUENCE [LARGE SCALE GENOMIC DNA]</scope>
    <source>
        <strain evidence="12 13">ALL</strain>
    </source>
</reference>
<dbReference type="EMBL" id="AZBU02000003">
    <property type="protein sequence ID" value="TKR88620.1"/>
    <property type="molecule type" value="Genomic_DNA"/>
</dbReference>
<dbReference type="PANTHER" id="PTHR21448">
    <property type="entry name" value="SMOOTH MUSCLE MYOSIN HEAVY CHAIN-RELATED"/>
    <property type="match status" value="1"/>
</dbReference>
<dbReference type="GO" id="GO:0005769">
    <property type="term" value="C:early endosome"/>
    <property type="evidence" value="ECO:0007669"/>
    <property type="project" value="UniProtKB-SubCell"/>
</dbReference>
<dbReference type="Proteomes" id="UP000298663">
    <property type="component" value="Unassembled WGS sequence"/>
</dbReference>
<evidence type="ECO:0000313" key="12">
    <source>
        <dbReference type="EMBL" id="TKR88620.1"/>
    </source>
</evidence>
<accession>A0A4U5NYW7</accession>
<evidence type="ECO:0000256" key="3">
    <source>
        <dbReference type="ARBA" id="ARBA00022753"/>
    </source>
</evidence>
<keyword evidence="3" id="KW-0967">Endosome</keyword>
<evidence type="ECO:0000259" key="11">
    <source>
        <dbReference type="SMART" id="SM01254"/>
    </source>
</evidence>
<evidence type="ECO:0000256" key="1">
    <source>
        <dbReference type="ARBA" id="ARBA00004412"/>
    </source>
</evidence>
<dbReference type="OrthoDB" id="5566667at2759"/>
<protein>
    <recommendedName>
        <fullName evidence="2">Protein phosphatase 1 regulatory subunit 21</fullName>
    </recommendedName>
    <alternativeName>
        <fullName evidence="7">Coiled-coil domain-containing protein 128</fullName>
    </alternativeName>
    <alternativeName>
        <fullName evidence="8">Ferry endosomal RAB5 effector complex subunit 2</fullName>
    </alternativeName>
    <alternativeName>
        <fullName evidence="6">KLRAQ motif-containing protein 1</fullName>
    </alternativeName>
</protein>
<sequence>MSTISSTTDIQSKHQRLLIEYAKLKSQVQVLKSAVIEEQNKNAKLQTEFHEKDSALRRLEDEFQQTVARNEALVKTIQQLQDSLDQSGYVQEKKKAKKKIEFKHSKTFDHTAIDNTLLEQELQRNLTENATLVSQIDELHRKHGNELHSATLRYEQAEEEKGKLQETIDLLKIRNEELMKQNDRLAVRQGKSPVNRIVSPLGCIAGLNMADELIRAHLDQSFVELETDELKSIVMDFLKRLKSIVTGWINLLTTLSNRSQLYPCDMSFEPLPASIEQYGQNLIHASESFTGLIAGIDRFAEKVVGCEDFRKFKEDVCELAAGFLSVLQECAGKVLPLFDLSIDAEARAQWCTAALDELNQKWRSNFVDLVSRFKSTLELLDASSIDDMTAGELVNSLEKLSNSASVVAECFVKKIFVENRIPTASKKLKCVNDCVQQSFQTISRHLIDIHMLSDHHKQLLERKLNSDLMHRLSLKISSNSTTPKPSPKAGNSMNPFSDDEEETEPETAETSTSAETDLTAYNNKEEEHRQRVVFYEAEISGAQKKLTELETEREQNQVDIALLKMKLEAAVKERDVDTSGCSTEHRCEPEKKLLKSHYKGRIADLTNQLQIVKSRANYYKNECDIILKHIEITCTERDRFRDESKSYQAKILELNDNLETVQANYAEQMGSMCDHLADMSARLADQSEQINSLKATPNEQMMVNGTKKTLKK</sequence>
<evidence type="ECO:0000256" key="6">
    <source>
        <dbReference type="ARBA" id="ARBA00031361"/>
    </source>
</evidence>
<evidence type="ECO:0000256" key="4">
    <source>
        <dbReference type="ARBA" id="ARBA00022884"/>
    </source>
</evidence>
<proteinExistence type="predicted"/>
<keyword evidence="4" id="KW-0694">RNA-binding</keyword>
<feature type="compositionally biased region" description="Acidic residues" evidence="10">
    <location>
        <begin position="497"/>
        <end position="507"/>
    </location>
</feature>
<feature type="coiled-coil region" evidence="9">
    <location>
        <begin position="140"/>
        <end position="188"/>
    </location>
</feature>
<feature type="coiled-coil region" evidence="9">
    <location>
        <begin position="14"/>
        <end position="76"/>
    </location>
</feature>
<keyword evidence="5 9" id="KW-0175">Coiled coil</keyword>
<evidence type="ECO:0000256" key="9">
    <source>
        <dbReference type="SAM" id="Coils"/>
    </source>
</evidence>
<keyword evidence="13" id="KW-1185">Reference proteome</keyword>